<dbReference type="AlphaFoldDB" id="A0A175R5D1"/>
<dbReference type="EMBL" id="LDPZ01000049">
    <property type="protein sequence ID" value="KTQ86456.1"/>
    <property type="molecule type" value="Genomic_DNA"/>
</dbReference>
<evidence type="ECO:0000313" key="2">
    <source>
        <dbReference type="EMBL" id="KTQ86456.1"/>
    </source>
</evidence>
<dbReference type="Proteomes" id="UP000078272">
    <property type="component" value="Unassembled WGS sequence"/>
</dbReference>
<name>A0A175R5D1_9HYPH</name>
<gene>
    <name evidence="2" type="ORF">NS226_17910</name>
</gene>
<proteinExistence type="predicted"/>
<dbReference type="InterPro" id="IPR009495">
    <property type="entry name" value="NrsF"/>
</dbReference>
<evidence type="ECO:0000313" key="3">
    <source>
        <dbReference type="Proteomes" id="UP000078272"/>
    </source>
</evidence>
<dbReference type="OrthoDB" id="9816468at2"/>
<evidence type="ECO:0008006" key="4">
    <source>
        <dbReference type="Google" id="ProtNLM"/>
    </source>
</evidence>
<organism evidence="2 3">
    <name type="scientific">Aureimonas ureilytica</name>
    <dbReference type="NCBI Taxonomy" id="401562"/>
    <lineage>
        <taxon>Bacteria</taxon>
        <taxon>Pseudomonadati</taxon>
        <taxon>Pseudomonadota</taxon>
        <taxon>Alphaproteobacteria</taxon>
        <taxon>Hyphomicrobiales</taxon>
        <taxon>Aurantimonadaceae</taxon>
        <taxon>Aureimonas</taxon>
    </lineage>
</organism>
<accession>A0A175R5D1</accession>
<keyword evidence="1" id="KW-0812">Transmembrane</keyword>
<comment type="caution">
    <text evidence="2">The sequence shown here is derived from an EMBL/GenBank/DDBJ whole genome shotgun (WGS) entry which is preliminary data.</text>
</comment>
<protein>
    <recommendedName>
        <fullName evidence="4">DUF1109 family protein</fullName>
    </recommendedName>
</protein>
<feature type="transmembrane region" description="Helical" evidence="1">
    <location>
        <begin position="61"/>
        <end position="81"/>
    </location>
</feature>
<sequence>MRTETLIANLVADARRSSLRGLPSWPAVVLLCLGAAALALFSTMGLRPDFIAALGTLRFDLKFVLTGLTALGALLAVRDLHRPGPEGRSGRRLLKLTVTLLAASVVGELATVPVGSWETRLVGSNSLICLVAIPAMGAVPLAILLWSVRKGATTRPGMAGAMCGLASAAVSAFFYAAQCVDDSPLFVAVWYPLAAGFLVMTGLALGRRILRW</sequence>
<feature type="transmembrane region" description="Helical" evidence="1">
    <location>
        <begin position="189"/>
        <end position="206"/>
    </location>
</feature>
<evidence type="ECO:0000256" key="1">
    <source>
        <dbReference type="SAM" id="Phobius"/>
    </source>
</evidence>
<reference evidence="2 3" key="1">
    <citation type="journal article" date="2016" name="Front. Microbiol.">
        <title>Genomic Resource of Rice Seed Associated Bacteria.</title>
        <authorList>
            <person name="Midha S."/>
            <person name="Bansal K."/>
            <person name="Sharma S."/>
            <person name="Kumar N."/>
            <person name="Patil P.P."/>
            <person name="Chaudhry V."/>
            <person name="Patil P.B."/>
        </authorList>
    </citation>
    <scope>NUCLEOTIDE SEQUENCE [LARGE SCALE GENOMIC DNA]</scope>
    <source>
        <strain evidence="2 3">NS226</strain>
    </source>
</reference>
<feature type="transmembrane region" description="Helical" evidence="1">
    <location>
        <begin position="158"/>
        <end position="177"/>
    </location>
</feature>
<dbReference type="PATRIC" id="fig|401562.3.peg.3523"/>
<feature type="transmembrane region" description="Helical" evidence="1">
    <location>
        <begin position="124"/>
        <end position="146"/>
    </location>
</feature>
<keyword evidence="1" id="KW-0472">Membrane</keyword>
<feature type="transmembrane region" description="Helical" evidence="1">
    <location>
        <begin position="21"/>
        <end position="41"/>
    </location>
</feature>
<feature type="transmembrane region" description="Helical" evidence="1">
    <location>
        <begin position="93"/>
        <end position="112"/>
    </location>
</feature>
<dbReference type="Pfam" id="PF06532">
    <property type="entry name" value="NrsF"/>
    <property type="match status" value="1"/>
</dbReference>
<dbReference type="RefSeq" id="WP_058636112.1">
    <property type="nucleotide sequence ID" value="NZ_LDPZ01000049.1"/>
</dbReference>
<keyword evidence="1" id="KW-1133">Transmembrane helix</keyword>